<organism evidence="2 3">
    <name type="scientific">Yoonia algicola</name>
    <dbReference type="NCBI Taxonomy" id="3137368"/>
    <lineage>
        <taxon>Bacteria</taxon>
        <taxon>Pseudomonadati</taxon>
        <taxon>Pseudomonadota</taxon>
        <taxon>Alphaproteobacteria</taxon>
        <taxon>Rhodobacterales</taxon>
        <taxon>Paracoccaceae</taxon>
        <taxon>Yoonia</taxon>
    </lineage>
</organism>
<reference evidence="2 3" key="1">
    <citation type="submission" date="2024-04" db="EMBL/GenBank/DDBJ databases">
        <title>Phylogenomic analyses of a clade within the roseobacter group suggest taxonomic reassignments of species of the genera Aestuariivita, Citreicella, Loktanella, Nautella, Pelagibaca, Ruegeria, Thalassobius, Thiobacimonas and Tropicibacter, and the proposal o.</title>
        <authorList>
            <person name="Jeon C.O."/>
        </authorList>
    </citation>
    <scope>NUCLEOTIDE SEQUENCE [LARGE SCALE GENOMIC DNA]</scope>
    <source>
        <strain evidence="2 3">G8-12</strain>
    </source>
</reference>
<dbReference type="Gene3D" id="3.40.50.1820">
    <property type="entry name" value="alpha/beta hydrolase"/>
    <property type="match status" value="1"/>
</dbReference>
<dbReference type="PANTHER" id="PTHR43798">
    <property type="entry name" value="MONOACYLGLYCEROL LIPASE"/>
    <property type="match status" value="1"/>
</dbReference>
<dbReference type="EMBL" id="CP151762">
    <property type="protein sequence ID" value="WZU63831.1"/>
    <property type="molecule type" value="Genomic_DNA"/>
</dbReference>
<accession>A0AAN0M2A4</accession>
<feature type="domain" description="AB hydrolase-1" evidence="1">
    <location>
        <begin position="28"/>
        <end position="214"/>
    </location>
</feature>
<dbReference type="GO" id="GO:0016787">
    <property type="term" value="F:hydrolase activity"/>
    <property type="evidence" value="ECO:0007669"/>
    <property type="project" value="UniProtKB-KW"/>
</dbReference>
<dbReference type="Pfam" id="PF12697">
    <property type="entry name" value="Abhydrolase_6"/>
    <property type="match status" value="1"/>
</dbReference>
<evidence type="ECO:0000313" key="3">
    <source>
        <dbReference type="Proteomes" id="UP001451782"/>
    </source>
</evidence>
<protein>
    <submittedName>
        <fullName evidence="2">Alpha/beta fold hydrolase</fullName>
    </submittedName>
</protein>
<dbReference type="RefSeq" id="WP_342070206.1">
    <property type="nucleotide sequence ID" value="NZ_CP151762.1"/>
</dbReference>
<dbReference type="InterPro" id="IPR029058">
    <property type="entry name" value="AB_hydrolase_fold"/>
</dbReference>
<dbReference type="AlphaFoldDB" id="A0AAN0M2A4"/>
<dbReference type="Proteomes" id="UP001451782">
    <property type="component" value="Chromosome"/>
</dbReference>
<dbReference type="InterPro" id="IPR050266">
    <property type="entry name" value="AB_hydrolase_sf"/>
</dbReference>
<dbReference type="SUPFAM" id="SSF53474">
    <property type="entry name" value="alpha/beta-Hydrolases"/>
    <property type="match status" value="1"/>
</dbReference>
<sequence length="222" mass="24446">MTLVLLPGMMCDGRLFEHMPPHHCLAISQHDTVEALAADVLKKAPETFALGGLSMGGIVAMEVIRQAPDRVTRLCLMDTNCEAETDQIKAMRQPQIDKALAGGLDSVMRYEMKPNYLADSPSRADVLDLCMEMALGLGPEVFARQSVALRDRPDQKKTLGNWTKPTLILTGAQDRLCPMHRHKLMADLLPQATLTIIENAGHLPTLERPAATRAALSLWLKE</sequence>
<name>A0AAN0M2A4_9RHOB</name>
<dbReference type="KEGG" id="yag:AABB28_00415"/>
<proteinExistence type="predicted"/>
<dbReference type="PRINTS" id="PR00111">
    <property type="entry name" value="ABHYDROLASE"/>
</dbReference>
<dbReference type="PANTHER" id="PTHR43798:SF29">
    <property type="entry name" value="AB HYDROLASE-1 DOMAIN-CONTAINING PROTEIN"/>
    <property type="match status" value="1"/>
</dbReference>
<dbReference type="InterPro" id="IPR000073">
    <property type="entry name" value="AB_hydrolase_1"/>
</dbReference>
<evidence type="ECO:0000313" key="2">
    <source>
        <dbReference type="EMBL" id="WZU63831.1"/>
    </source>
</evidence>
<gene>
    <name evidence="2" type="ORF">AABB28_00415</name>
</gene>
<keyword evidence="2" id="KW-0378">Hydrolase</keyword>
<evidence type="ECO:0000259" key="1">
    <source>
        <dbReference type="Pfam" id="PF12697"/>
    </source>
</evidence>
<keyword evidence="3" id="KW-1185">Reference proteome</keyword>